<dbReference type="GO" id="GO:0006914">
    <property type="term" value="P:autophagy"/>
    <property type="evidence" value="ECO:0007669"/>
    <property type="project" value="UniProtKB-KW"/>
</dbReference>
<dbReference type="Ensembl" id="ENSSFOT00015034420.2">
    <property type="protein sequence ID" value="ENSSFOP00015034042.2"/>
    <property type="gene ID" value="ENSSFOG00015021702.2"/>
</dbReference>
<evidence type="ECO:0000313" key="17">
    <source>
        <dbReference type="Proteomes" id="UP000694397"/>
    </source>
</evidence>
<dbReference type="GO" id="GO:0000421">
    <property type="term" value="C:autophagosome membrane"/>
    <property type="evidence" value="ECO:0007669"/>
    <property type="project" value="UniProtKB-SubCell"/>
</dbReference>
<evidence type="ECO:0000256" key="1">
    <source>
        <dbReference type="ARBA" id="ARBA00004337"/>
    </source>
</evidence>
<dbReference type="GeneTree" id="ENSGT01030000234578"/>
<evidence type="ECO:0000256" key="14">
    <source>
        <dbReference type="SAM" id="Phobius"/>
    </source>
</evidence>
<evidence type="ECO:0000256" key="12">
    <source>
        <dbReference type="ARBA" id="ARBA00023329"/>
    </source>
</evidence>
<feature type="transmembrane region" description="Helical" evidence="14">
    <location>
        <begin position="85"/>
        <end position="104"/>
    </location>
</feature>
<keyword evidence="12" id="KW-0968">Cytoplasmic vesicle</keyword>
<keyword evidence="6 14" id="KW-0812">Transmembrane</keyword>
<keyword evidence="9" id="KW-0072">Autophagy</keyword>
<dbReference type="InterPro" id="IPR019402">
    <property type="entry name" value="CWH43_N"/>
</dbReference>
<evidence type="ECO:0000256" key="8">
    <source>
        <dbReference type="ARBA" id="ARBA00022989"/>
    </source>
</evidence>
<keyword evidence="11" id="KW-0325">Glycoprotein</keyword>
<feature type="domain" description="CWH43-like N-terminal" evidence="15">
    <location>
        <begin position="4"/>
        <end position="213"/>
    </location>
</feature>
<dbReference type="InterPro" id="IPR050911">
    <property type="entry name" value="DRAM/TMEM150_Autophagy_Mod"/>
</dbReference>
<accession>A0A8C9SE14</accession>
<proteinExistence type="inferred from homology"/>
<reference evidence="16" key="2">
    <citation type="submission" date="2025-08" db="UniProtKB">
        <authorList>
            <consortium name="Ensembl"/>
        </authorList>
    </citation>
    <scope>IDENTIFICATION</scope>
</reference>
<reference evidence="16 17" key="1">
    <citation type="submission" date="2019-04" db="EMBL/GenBank/DDBJ databases">
        <authorList>
            <consortium name="Wellcome Sanger Institute Data Sharing"/>
        </authorList>
    </citation>
    <scope>NUCLEOTIDE SEQUENCE [LARGE SCALE GENOMIC DNA]</scope>
</reference>
<protein>
    <submittedName>
        <fullName evidence="16">Transmembrane protein 150B</fullName>
    </submittedName>
</protein>
<feature type="transmembrane region" description="Helical" evidence="14">
    <location>
        <begin position="110"/>
        <end position="132"/>
    </location>
</feature>
<feature type="transmembrane region" description="Helical" evidence="14">
    <location>
        <begin position="184"/>
        <end position="208"/>
    </location>
</feature>
<dbReference type="Pfam" id="PF10277">
    <property type="entry name" value="Frag1"/>
    <property type="match status" value="1"/>
</dbReference>
<keyword evidence="5" id="KW-1003">Cell membrane</keyword>
<feature type="transmembrane region" description="Helical" evidence="14">
    <location>
        <begin position="152"/>
        <end position="172"/>
    </location>
</feature>
<evidence type="ECO:0000256" key="2">
    <source>
        <dbReference type="ARBA" id="ARBA00004542"/>
    </source>
</evidence>
<dbReference type="OrthoDB" id="191706at2759"/>
<dbReference type="PANTHER" id="PTHR21324">
    <property type="entry name" value="FASTING-INDUCIBLE INTEGRAL MEMBRANE PROTEIN TM6P1-RELATED"/>
    <property type="match status" value="1"/>
</dbReference>
<evidence type="ECO:0000256" key="5">
    <source>
        <dbReference type="ARBA" id="ARBA00022475"/>
    </source>
</evidence>
<name>A0A8C9SE14_SCLFO</name>
<sequence length="244" mass="27311">MWAWALLPVLLAVAGTLGIWVVFGIAVSNGTVNLTVEFPYISTCGSYNPQSCLFAQIINLCAVLVVWIVVLRFQQIRDYGHKSKVNVASVVLGFISALGISFVGNFQQTVVMGAHLFGAFLAFYVGVIYFWLQLWLTYKVEPSQDRCWVGPLRAIFCTVCTVLIVVSILHLQRLHLSILHNNHLRSAAAICEWLAVMSFFMLFGLFAAEFRHIDCHRLTVQTQTKAGKPRENASLEFQIIALML</sequence>
<evidence type="ECO:0000256" key="9">
    <source>
        <dbReference type="ARBA" id="ARBA00023006"/>
    </source>
</evidence>
<dbReference type="AlphaFoldDB" id="A0A8C9SE14"/>
<evidence type="ECO:0000259" key="15">
    <source>
        <dbReference type="Pfam" id="PF10277"/>
    </source>
</evidence>
<evidence type="ECO:0000256" key="13">
    <source>
        <dbReference type="ARBA" id="ARBA00045144"/>
    </source>
</evidence>
<feature type="transmembrane region" description="Helical" evidence="14">
    <location>
        <begin position="53"/>
        <end position="73"/>
    </location>
</feature>
<dbReference type="Proteomes" id="UP000694397">
    <property type="component" value="Chromosome 3"/>
</dbReference>
<reference evidence="16" key="3">
    <citation type="submission" date="2025-09" db="UniProtKB">
        <authorList>
            <consortium name="Ensembl"/>
        </authorList>
    </citation>
    <scope>IDENTIFICATION</scope>
</reference>
<evidence type="ECO:0000256" key="10">
    <source>
        <dbReference type="ARBA" id="ARBA00023136"/>
    </source>
</evidence>
<dbReference type="PANTHER" id="PTHR21324:SF3">
    <property type="entry name" value="MODULATOR OF MACROAUTOPHAGY TMEM150B"/>
    <property type="match status" value="1"/>
</dbReference>
<evidence type="ECO:0000256" key="3">
    <source>
        <dbReference type="ARBA" id="ARBA00004651"/>
    </source>
</evidence>
<keyword evidence="10 14" id="KW-0472">Membrane</keyword>
<evidence type="ECO:0000256" key="11">
    <source>
        <dbReference type="ARBA" id="ARBA00023180"/>
    </source>
</evidence>
<comment type="function">
    <text evidence="13">Modulator of macroautophagy that causes accumulation of autophagosomes under basal conditions and enhances autophagic flux. Represses cell death and promotes long-term clonogenic survival of cells grown in the absence of glucose in a macroautophagy-independent manner. May have some role in extracellular matrix engulfment or growth factor receptor recycling, both of which can modulate cell survival.</text>
</comment>
<keyword evidence="7" id="KW-0967">Endosome</keyword>
<evidence type="ECO:0000256" key="4">
    <source>
        <dbReference type="ARBA" id="ARBA00006565"/>
    </source>
</evidence>
<gene>
    <name evidence="16" type="primary">tmem150b</name>
</gene>
<dbReference type="GO" id="GO:0010008">
    <property type="term" value="C:endosome membrane"/>
    <property type="evidence" value="ECO:0007669"/>
    <property type="project" value="UniProtKB-SubCell"/>
</dbReference>
<dbReference type="GO" id="GO:0005886">
    <property type="term" value="C:plasma membrane"/>
    <property type="evidence" value="ECO:0007669"/>
    <property type="project" value="UniProtKB-SubCell"/>
</dbReference>
<evidence type="ECO:0000256" key="6">
    <source>
        <dbReference type="ARBA" id="ARBA00022692"/>
    </source>
</evidence>
<comment type="similarity">
    <text evidence="4">Belongs to the DRAM/TMEM150 family.</text>
</comment>
<keyword evidence="17" id="KW-1185">Reference proteome</keyword>
<evidence type="ECO:0000256" key="7">
    <source>
        <dbReference type="ARBA" id="ARBA00022753"/>
    </source>
</evidence>
<evidence type="ECO:0000313" key="16">
    <source>
        <dbReference type="Ensembl" id="ENSSFOP00015034042.2"/>
    </source>
</evidence>
<organism evidence="16 17">
    <name type="scientific">Scleropages formosus</name>
    <name type="common">Asian bonytongue</name>
    <name type="synonym">Osteoglossum formosum</name>
    <dbReference type="NCBI Taxonomy" id="113540"/>
    <lineage>
        <taxon>Eukaryota</taxon>
        <taxon>Metazoa</taxon>
        <taxon>Chordata</taxon>
        <taxon>Craniata</taxon>
        <taxon>Vertebrata</taxon>
        <taxon>Euteleostomi</taxon>
        <taxon>Actinopterygii</taxon>
        <taxon>Neopterygii</taxon>
        <taxon>Teleostei</taxon>
        <taxon>Osteoglossocephala</taxon>
        <taxon>Osteoglossomorpha</taxon>
        <taxon>Osteoglossiformes</taxon>
        <taxon>Osteoglossidae</taxon>
        <taxon>Scleropages</taxon>
    </lineage>
</organism>
<comment type="subcellular location">
    <subcellularLocation>
        <location evidence="3">Cell membrane</location>
        <topology evidence="3">Multi-pass membrane protein</topology>
    </subcellularLocation>
    <subcellularLocation>
        <location evidence="2">Cytoplasmic vesicle</location>
        <location evidence="2">Autophagosome membrane</location>
        <topology evidence="2">Multi-pass membrane protein</topology>
    </subcellularLocation>
    <subcellularLocation>
        <location evidence="1">Endosome membrane</location>
        <topology evidence="1">Multi-pass membrane protein</topology>
    </subcellularLocation>
</comment>
<keyword evidence="8 14" id="KW-1133">Transmembrane helix</keyword>